<dbReference type="RefSeq" id="WP_119819942.1">
    <property type="nucleotide sequence ID" value="NZ_CP025066.1"/>
</dbReference>
<organism evidence="8 9">
    <name type="scientific">Halalkaliarchaeum desulfuricum</name>
    <dbReference type="NCBI Taxonomy" id="2055893"/>
    <lineage>
        <taxon>Archaea</taxon>
        <taxon>Methanobacteriati</taxon>
        <taxon>Methanobacteriota</taxon>
        <taxon>Stenosarchaea group</taxon>
        <taxon>Halobacteria</taxon>
        <taxon>Halobacteriales</taxon>
        <taxon>Haloferacaceae</taxon>
        <taxon>Halalkaliarchaeum</taxon>
    </lineage>
</organism>
<dbReference type="PANTHER" id="PTHR43124:SF3">
    <property type="entry name" value="CHLORAMPHENICOL EFFLUX PUMP RV0191"/>
    <property type="match status" value="1"/>
</dbReference>
<dbReference type="InterPro" id="IPR011701">
    <property type="entry name" value="MFS"/>
</dbReference>
<evidence type="ECO:0000259" key="7">
    <source>
        <dbReference type="PROSITE" id="PS50850"/>
    </source>
</evidence>
<keyword evidence="9" id="KW-1185">Reference proteome</keyword>
<feature type="transmembrane region" description="Helical" evidence="6">
    <location>
        <begin position="165"/>
        <end position="184"/>
    </location>
</feature>
<evidence type="ECO:0000256" key="6">
    <source>
        <dbReference type="SAM" id="Phobius"/>
    </source>
</evidence>
<comment type="subcellular location">
    <subcellularLocation>
        <location evidence="1">Cell membrane</location>
        <topology evidence="1">Multi-pass membrane protein</topology>
    </subcellularLocation>
</comment>
<evidence type="ECO:0000256" key="2">
    <source>
        <dbReference type="ARBA" id="ARBA00022475"/>
    </source>
</evidence>
<keyword evidence="5 6" id="KW-0472">Membrane</keyword>
<dbReference type="GO" id="GO:0005886">
    <property type="term" value="C:plasma membrane"/>
    <property type="evidence" value="ECO:0007669"/>
    <property type="project" value="UniProtKB-SubCell"/>
</dbReference>
<dbReference type="KEGG" id="hdf:AArcSl_2536"/>
<feature type="transmembrane region" description="Helical" evidence="6">
    <location>
        <begin position="100"/>
        <end position="118"/>
    </location>
</feature>
<feature type="domain" description="Major facilitator superfamily (MFS) profile" evidence="7">
    <location>
        <begin position="13"/>
        <end position="400"/>
    </location>
</feature>
<accession>A0A343TM35</accession>
<evidence type="ECO:0000313" key="8">
    <source>
        <dbReference type="EMBL" id="AUX10157.1"/>
    </source>
</evidence>
<feature type="transmembrane region" description="Helical" evidence="6">
    <location>
        <begin position="51"/>
        <end position="71"/>
    </location>
</feature>
<dbReference type="GO" id="GO:0022857">
    <property type="term" value="F:transmembrane transporter activity"/>
    <property type="evidence" value="ECO:0007669"/>
    <property type="project" value="InterPro"/>
</dbReference>
<reference evidence="9" key="1">
    <citation type="submission" date="2017-11" db="EMBL/GenBank/DDBJ databases">
        <title>Phenotypic and genomic properties of facultatively anaerobic sulfur-reducing natronoarchaea from hypersaline soda lakes.</title>
        <authorList>
            <person name="Sorokin D.Y."/>
            <person name="Kublanov I.V."/>
            <person name="Roman P."/>
            <person name="Sinninghe Damste J.S."/>
            <person name="Golyshin P.N."/>
            <person name="Rojo D."/>
            <person name="Ciordia S."/>
            <person name="Mena M.D.C."/>
            <person name="Ferrer M."/>
            <person name="Messina E."/>
            <person name="Smedile F."/>
            <person name="La Spada G."/>
            <person name="La Cono V."/>
            <person name="Yakimov M.M."/>
        </authorList>
    </citation>
    <scope>NUCLEOTIDE SEQUENCE [LARGE SCALE GENOMIC DNA]</scope>
    <source>
        <strain evidence="9">AArc-Sl</strain>
    </source>
</reference>
<proteinExistence type="predicted"/>
<dbReference type="EMBL" id="CP025066">
    <property type="protein sequence ID" value="AUX10157.1"/>
    <property type="molecule type" value="Genomic_DNA"/>
</dbReference>
<dbReference type="OrthoDB" id="268895at2157"/>
<sequence>MTSKDYPKKRWTVLGLAWGAFFAVAMAWYIMPTLQPDILELYGITGSQFQLAFTLPFGVAAVLCIPGGMLADRLGIRRAATLGMAISGVGFLLRSRTGSFEILLGSMLLVGVGLGLVMPNLPKLVSVWFPSDETGLATGIYNTGLMGGLSTGMVIAPFLPAWQSGNVLLGGIVLAFAVVFFVIVRDTPPGKELPSTPLVEGLQRAVKSKNAWVAGFAVFAGLAGMVAIQGELPVALFEIHGIDTATGGQIASMITYGGILGSLTIPAIATKLDRRKGTLVSVAVGFGVIMFPVWLTGNTTILFVGTTVAGYLAGGALPIIMEVPTWLPRVESDPVEPQHVGGASGLMTAMMNLGGFIGLPFIIGPIIGWQGYTIGLLAAMIIFSFQGILGILFTLPELGD</sequence>
<protein>
    <submittedName>
        <fullName evidence="8">Major facilitator superfamily MFS_1</fullName>
    </submittedName>
</protein>
<feature type="transmembrane region" description="Helical" evidence="6">
    <location>
        <begin position="250"/>
        <end position="270"/>
    </location>
</feature>
<feature type="transmembrane region" description="Helical" evidence="6">
    <location>
        <begin position="369"/>
        <end position="395"/>
    </location>
</feature>
<feature type="transmembrane region" description="Helical" evidence="6">
    <location>
        <begin position="301"/>
        <end position="320"/>
    </location>
</feature>
<feature type="transmembrane region" description="Helical" evidence="6">
    <location>
        <begin position="139"/>
        <end position="159"/>
    </location>
</feature>
<dbReference type="InterPro" id="IPR036259">
    <property type="entry name" value="MFS_trans_sf"/>
</dbReference>
<feature type="transmembrane region" description="Helical" evidence="6">
    <location>
        <begin position="211"/>
        <end position="230"/>
    </location>
</feature>
<dbReference type="PROSITE" id="PS50850">
    <property type="entry name" value="MFS"/>
    <property type="match status" value="1"/>
</dbReference>
<dbReference type="PANTHER" id="PTHR43124">
    <property type="entry name" value="PURINE EFFLUX PUMP PBUE"/>
    <property type="match status" value="1"/>
</dbReference>
<dbReference type="GeneID" id="37878892"/>
<evidence type="ECO:0000256" key="5">
    <source>
        <dbReference type="ARBA" id="ARBA00023136"/>
    </source>
</evidence>
<feature type="transmembrane region" description="Helical" evidence="6">
    <location>
        <begin position="340"/>
        <end position="363"/>
    </location>
</feature>
<evidence type="ECO:0000313" key="9">
    <source>
        <dbReference type="Proteomes" id="UP000263012"/>
    </source>
</evidence>
<keyword evidence="3 6" id="KW-0812">Transmembrane</keyword>
<keyword evidence="4 6" id="KW-1133">Transmembrane helix</keyword>
<feature type="transmembrane region" description="Helical" evidence="6">
    <location>
        <begin position="12"/>
        <end position="31"/>
    </location>
</feature>
<name>A0A343TM35_9EURY</name>
<dbReference type="Pfam" id="PF07690">
    <property type="entry name" value="MFS_1"/>
    <property type="match status" value="1"/>
</dbReference>
<dbReference type="AlphaFoldDB" id="A0A343TM35"/>
<evidence type="ECO:0000256" key="4">
    <source>
        <dbReference type="ARBA" id="ARBA00022989"/>
    </source>
</evidence>
<dbReference type="CDD" id="cd06174">
    <property type="entry name" value="MFS"/>
    <property type="match status" value="1"/>
</dbReference>
<evidence type="ECO:0000256" key="3">
    <source>
        <dbReference type="ARBA" id="ARBA00022692"/>
    </source>
</evidence>
<evidence type="ECO:0000256" key="1">
    <source>
        <dbReference type="ARBA" id="ARBA00004651"/>
    </source>
</evidence>
<dbReference type="InterPro" id="IPR050189">
    <property type="entry name" value="MFS_Efflux_Transporters"/>
</dbReference>
<dbReference type="InterPro" id="IPR020846">
    <property type="entry name" value="MFS_dom"/>
</dbReference>
<dbReference type="SUPFAM" id="SSF103473">
    <property type="entry name" value="MFS general substrate transporter"/>
    <property type="match status" value="1"/>
</dbReference>
<dbReference type="Gene3D" id="1.20.1250.20">
    <property type="entry name" value="MFS general substrate transporter like domains"/>
    <property type="match status" value="2"/>
</dbReference>
<dbReference type="Proteomes" id="UP000263012">
    <property type="component" value="Chromosome"/>
</dbReference>
<keyword evidence="2" id="KW-1003">Cell membrane</keyword>
<gene>
    <name evidence="8" type="ORF">AArcSl_2536</name>
</gene>
<feature type="transmembrane region" description="Helical" evidence="6">
    <location>
        <begin position="277"/>
        <end position="295"/>
    </location>
</feature>